<feature type="domain" description="Shikimate dehydrogenase substrate binding N-terminal" evidence="10">
    <location>
        <begin position="6"/>
        <end position="88"/>
    </location>
</feature>
<comment type="subunit">
    <text evidence="8">Homodimer.</text>
</comment>
<dbReference type="GO" id="GO:0019632">
    <property type="term" value="P:shikimate metabolic process"/>
    <property type="evidence" value="ECO:0007669"/>
    <property type="project" value="InterPro"/>
</dbReference>
<feature type="binding site" evidence="8">
    <location>
        <position position="86"/>
    </location>
    <ligand>
        <name>shikimate</name>
        <dbReference type="ChEBI" id="CHEBI:36208"/>
    </ligand>
</feature>
<comment type="similarity">
    <text evidence="8">Belongs to the shikimate dehydrogenase family.</text>
</comment>
<keyword evidence="5 8" id="KW-0560">Oxidoreductase</keyword>
<evidence type="ECO:0000256" key="2">
    <source>
        <dbReference type="ARBA" id="ARBA00012962"/>
    </source>
</evidence>
<feature type="domain" description="Quinate/shikimate 5-dehydrogenase/glutamyl-tRNA reductase" evidence="9">
    <location>
        <begin position="115"/>
        <end position="187"/>
    </location>
</feature>
<dbReference type="InterPro" id="IPR041121">
    <property type="entry name" value="SDH_C"/>
</dbReference>
<evidence type="ECO:0000256" key="4">
    <source>
        <dbReference type="ARBA" id="ARBA00022857"/>
    </source>
</evidence>
<feature type="domain" description="SDH C-terminal" evidence="11">
    <location>
        <begin position="224"/>
        <end position="253"/>
    </location>
</feature>
<feature type="binding site" evidence="8">
    <location>
        <position position="207"/>
    </location>
    <ligand>
        <name>NADP(+)</name>
        <dbReference type="ChEBI" id="CHEBI:58349"/>
    </ligand>
</feature>
<evidence type="ECO:0000313" key="12">
    <source>
        <dbReference type="EMBL" id="OPX18595.1"/>
    </source>
</evidence>
<feature type="binding site" evidence="8">
    <location>
        <begin position="149"/>
        <end position="154"/>
    </location>
    <ligand>
        <name>NADP(+)</name>
        <dbReference type="ChEBI" id="CHEBI:58349"/>
    </ligand>
</feature>
<protein>
    <recommendedName>
        <fullName evidence="2 8">Shikimate dehydrogenase (NADP(+))</fullName>
        <shortName evidence="8">SDH</shortName>
        <ecNumber evidence="2 8">1.1.1.25</ecNumber>
    </recommendedName>
</protein>
<dbReference type="Pfam" id="PF01488">
    <property type="entry name" value="Shikimate_DH"/>
    <property type="match status" value="1"/>
</dbReference>
<dbReference type="UniPathway" id="UPA00053">
    <property type="reaction ID" value="UER00087"/>
</dbReference>
<dbReference type="HAMAP" id="MF_00222">
    <property type="entry name" value="Shikimate_DH_AroE"/>
    <property type="match status" value="1"/>
</dbReference>
<sequence length="256" mass="29171">MFLTGIIGFPLIKTLSPEMHNRAFRALGLEGRYLTFRVKGNDLKSALQGLKALGFSGVNITNPYKEKVIDLLDQIDRRAKKIGAVNTIVIRDRRLYGYNTDAEGFEISLAVCRIHLRRKKVLLIGAGGGARAVAYVLRKNRPEKYYVCNRTRKKAMKLIQVFGGELLKSNRLEKSLPEFDLVINATTVDLQARCLKRMRKGSTYYDLNYRFKTRKKKGVKMVNGLLMLVYQGAGSFRLWTKRRPPIKVMKRAVGVI</sequence>
<dbReference type="InterPro" id="IPR046346">
    <property type="entry name" value="Aminoacid_DH-like_N_sf"/>
</dbReference>
<dbReference type="EMBL" id="MUKB01000005">
    <property type="protein sequence ID" value="OPX18595.1"/>
    <property type="molecule type" value="Genomic_DNA"/>
</dbReference>
<name>A0A1V4QIB4_UNCW3</name>
<dbReference type="Pfam" id="PF08501">
    <property type="entry name" value="Shikimate_dh_N"/>
    <property type="match status" value="1"/>
</dbReference>
<dbReference type="AlphaFoldDB" id="A0A1V4QIB4"/>
<dbReference type="SUPFAM" id="SSF53223">
    <property type="entry name" value="Aminoacid dehydrogenase-like, N-terminal domain"/>
    <property type="match status" value="1"/>
</dbReference>
<dbReference type="InterPro" id="IPR022893">
    <property type="entry name" value="Shikimate_DH_fam"/>
</dbReference>
<evidence type="ECO:0000313" key="13">
    <source>
        <dbReference type="Proteomes" id="UP000191663"/>
    </source>
</evidence>
<evidence type="ECO:0000256" key="1">
    <source>
        <dbReference type="ARBA" id="ARBA00004871"/>
    </source>
</evidence>
<dbReference type="GO" id="GO:0009423">
    <property type="term" value="P:chorismate biosynthetic process"/>
    <property type="evidence" value="ECO:0007669"/>
    <property type="project" value="UniProtKB-UniRule"/>
</dbReference>
<dbReference type="InterPro" id="IPR036291">
    <property type="entry name" value="NAD(P)-bd_dom_sf"/>
</dbReference>
<accession>A0A1V4QIB4</accession>
<dbReference type="GO" id="GO:0009073">
    <property type="term" value="P:aromatic amino acid family biosynthetic process"/>
    <property type="evidence" value="ECO:0007669"/>
    <property type="project" value="UniProtKB-KW"/>
</dbReference>
<dbReference type="PANTHER" id="PTHR21089">
    <property type="entry name" value="SHIKIMATE DEHYDROGENASE"/>
    <property type="match status" value="1"/>
</dbReference>
<evidence type="ECO:0000256" key="8">
    <source>
        <dbReference type="HAMAP-Rule" id="MF_00222"/>
    </source>
</evidence>
<evidence type="ECO:0000259" key="10">
    <source>
        <dbReference type="Pfam" id="PF08501"/>
    </source>
</evidence>
<evidence type="ECO:0000259" key="11">
    <source>
        <dbReference type="Pfam" id="PF18317"/>
    </source>
</evidence>
<feature type="binding site" evidence="8">
    <location>
        <position position="209"/>
    </location>
    <ligand>
        <name>shikimate</name>
        <dbReference type="ChEBI" id="CHEBI:36208"/>
    </ligand>
</feature>
<comment type="function">
    <text evidence="8">Involved in the biosynthesis of the chorismate, which leads to the biosynthesis of aromatic amino acids. Catalyzes the reversible NADPH linked reduction of 3-dehydroshikimate (DHSA) to yield shikimate (SA).</text>
</comment>
<evidence type="ECO:0000259" key="9">
    <source>
        <dbReference type="Pfam" id="PF01488"/>
    </source>
</evidence>
<dbReference type="GO" id="GO:0004764">
    <property type="term" value="F:shikimate 3-dehydrogenase (NADP+) activity"/>
    <property type="evidence" value="ECO:0007669"/>
    <property type="project" value="UniProtKB-UniRule"/>
</dbReference>
<feature type="binding site" evidence="8">
    <location>
        <position position="231"/>
    </location>
    <ligand>
        <name>shikimate</name>
        <dbReference type="ChEBI" id="CHEBI:36208"/>
    </ligand>
</feature>
<reference evidence="13" key="1">
    <citation type="submission" date="2017-01" db="EMBL/GenBank/DDBJ databases">
        <title>Novel pathways for hydrocarbon cycling and metabolic interdependencies in hydrothermal sediment communities.</title>
        <authorList>
            <person name="Dombrowski N."/>
            <person name="Seitz K."/>
            <person name="Teske A."/>
            <person name="Baker B."/>
        </authorList>
    </citation>
    <scope>NUCLEOTIDE SEQUENCE [LARGE SCALE GENOMIC DNA]</scope>
</reference>
<keyword evidence="3 8" id="KW-0028">Amino-acid biosynthesis</keyword>
<evidence type="ECO:0000256" key="3">
    <source>
        <dbReference type="ARBA" id="ARBA00022605"/>
    </source>
</evidence>
<dbReference type="EC" id="1.1.1.25" evidence="2 8"/>
<dbReference type="InterPro" id="IPR006151">
    <property type="entry name" value="Shikm_DH/Glu-tRNA_Rdtase"/>
</dbReference>
<evidence type="ECO:0000256" key="6">
    <source>
        <dbReference type="ARBA" id="ARBA00023141"/>
    </source>
</evidence>
<evidence type="ECO:0000256" key="5">
    <source>
        <dbReference type="ARBA" id="ARBA00023002"/>
    </source>
</evidence>
<feature type="active site" description="Proton acceptor" evidence="8">
    <location>
        <position position="65"/>
    </location>
</feature>
<dbReference type="GO" id="GO:0050661">
    <property type="term" value="F:NADP binding"/>
    <property type="evidence" value="ECO:0007669"/>
    <property type="project" value="InterPro"/>
</dbReference>
<evidence type="ECO:0000256" key="7">
    <source>
        <dbReference type="ARBA" id="ARBA00049442"/>
    </source>
</evidence>
<dbReference type="PANTHER" id="PTHR21089:SF1">
    <property type="entry name" value="BIFUNCTIONAL 3-DEHYDROQUINATE DEHYDRATASE_SHIKIMATE DEHYDROGENASE, CHLOROPLASTIC"/>
    <property type="match status" value="1"/>
</dbReference>
<comment type="catalytic activity">
    <reaction evidence="7 8">
        <text>shikimate + NADP(+) = 3-dehydroshikimate + NADPH + H(+)</text>
        <dbReference type="Rhea" id="RHEA:17737"/>
        <dbReference type="ChEBI" id="CHEBI:15378"/>
        <dbReference type="ChEBI" id="CHEBI:16630"/>
        <dbReference type="ChEBI" id="CHEBI:36208"/>
        <dbReference type="ChEBI" id="CHEBI:57783"/>
        <dbReference type="ChEBI" id="CHEBI:58349"/>
        <dbReference type="EC" id="1.1.1.25"/>
    </reaction>
</comment>
<dbReference type="Gene3D" id="3.40.50.10860">
    <property type="entry name" value="Leucine Dehydrogenase, chain A, domain 1"/>
    <property type="match status" value="1"/>
</dbReference>
<comment type="caution">
    <text evidence="8">Lacks conserved residue(s) required for the propagation of feature annotation.</text>
</comment>
<comment type="caution">
    <text evidence="12">The sequence shown here is derived from an EMBL/GenBank/DDBJ whole genome shotgun (WGS) entry which is preliminary data.</text>
</comment>
<keyword evidence="6 8" id="KW-0057">Aromatic amino acid biosynthesis</keyword>
<feature type="binding site" evidence="8">
    <location>
        <position position="61"/>
    </location>
    <ligand>
        <name>shikimate</name>
        <dbReference type="ChEBI" id="CHEBI:36208"/>
    </ligand>
</feature>
<dbReference type="SUPFAM" id="SSF51735">
    <property type="entry name" value="NAD(P)-binding Rossmann-fold domains"/>
    <property type="match status" value="1"/>
</dbReference>
<dbReference type="Gene3D" id="3.40.50.720">
    <property type="entry name" value="NAD(P)-binding Rossmann-like Domain"/>
    <property type="match status" value="1"/>
</dbReference>
<organism evidence="12 13">
    <name type="scientific">candidate division WOR-3 bacterium 4484_100</name>
    <dbReference type="NCBI Taxonomy" id="1936077"/>
    <lineage>
        <taxon>Bacteria</taxon>
        <taxon>Bacteria division WOR-3</taxon>
    </lineage>
</organism>
<dbReference type="NCBIfam" id="TIGR00507">
    <property type="entry name" value="aroE"/>
    <property type="match status" value="1"/>
</dbReference>
<proteinExistence type="inferred from homology"/>
<dbReference type="Proteomes" id="UP000191663">
    <property type="component" value="Unassembled WGS sequence"/>
</dbReference>
<gene>
    <name evidence="8" type="primary">aroE</name>
    <name evidence="12" type="ORF">BXT86_00410</name>
</gene>
<dbReference type="Pfam" id="PF18317">
    <property type="entry name" value="SDH_C"/>
    <property type="match status" value="1"/>
</dbReference>
<feature type="binding site" evidence="8">
    <location>
        <position position="224"/>
    </location>
    <ligand>
        <name>NADP(+)</name>
        <dbReference type="ChEBI" id="CHEBI:58349"/>
    </ligand>
</feature>
<keyword evidence="4 8" id="KW-0521">NADP</keyword>
<feature type="binding site" evidence="8">
    <location>
        <begin position="14"/>
        <end position="16"/>
    </location>
    <ligand>
        <name>shikimate</name>
        <dbReference type="ChEBI" id="CHEBI:36208"/>
    </ligand>
</feature>
<dbReference type="InterPro" id="IPR011342">
    <property type="entry name" value="Shikimate_DH"/>
</dbReference>
<dbReference type="InterPro" id="IPR013708">
    <property type="entry name" value="Shikimate_DH-bd_N"/>
</dbReference>
<feature type="binding site" evidence="8">
    <location>
        <position position="101"/>
    </location>
    <ligand>
        <name>shikimate</name>
        <dbReference type="ChEBI" id="CHEBI:36208"/>
    </ligand>
</feature>
<dbReference type="GO" id="GO:0008652">
    <property type="term" value="P:amino acid biosynthetic process"/>
    <property type="evidence" value="ECO:0007669"/>
    <property type="project" value="UniProtKB-KW"/>
</dbReference>
<dbReference type="GO" id="GO:0005829">
    <property type="term" value="C:cytosol"/>
    <property type="evidence" value="ECO:0007669"/>
    <property type="project" value="TreeGrafter"/>
</dbReference>
<comment type="pathway">
    <text evidence="1 8">Metabolic intermediate biosynthesis; chorismate biosynthesis; chorismate from D-erythrose 4-phosphate and phosphoenolpyruvate: step 4/7.</text>
</comment>